<feature type="binding site" evidence="7">
    <location>
        <position position="37"/>
    </location>
    <ligand>
        <name>FAD</name>
        <dbReference type="ChEBI" id="CHEBI:57692"/>
    </ligand>
</feature>
<dbReference type="HOGENOM" id="CLU_007884_4_5_5"/>
<evidence type="ECO:0000256" key="4">
    <source>
        <dbReference type="ARBA" id="ARBA00023002"/>
    </source>
</evidence>
<dbReference type="PDB" id="6PXS">
    <property type="method" value="X-ray"/>
    <property type="resolution" value="2.84 A"/>
    <property type="chains" value="A/B/C/D=1-371"/>
</dbReference>
<sequence length="371" mass="39026" precursor="true">MRVLIIGAGILGASAAYHLARLGAQVEIIDQNHPGKATLAGAGVVCPWATEADDPDWYLLYARGARYYGTLIEELRGQGETELGYSRVGALVLAEDRARLDTIEGRISRRIKDAPEAGTVRRLGAGEAKRLFPPLRDDLEAIHIPGGARVDGRLLAASMLRVAISSGATLRNDYVSLRLNDGRAECLGSDGRPIPADEIIVTAGAWAAQILALLGLRHPVVPQKGQIIHLHLPGVATSGWPVVLPMNSYYMLAFDDSRVVVGATREDGSGFDYRVTARGQLEVLQAGLGIAPGLADATHIETRVGFRPAGSAMRPILGRVPQIAGLTIGNGLGASGLTVGPFAGHLLAGVVMGEPAEVPLERYSPTGPEAG</sequence>
<keyword evidence="7" id="KW-0274">FAD</keyword>
<comment type="similarity">
    <text evidence="2">Belongs to the DadA oxidoreductase family.</text>
</comment>
<feature type="binding site" evidence="7">
    <location>
        <position position="11"/>
    </location>
    <ligand>
        <name>FAD</name>
        <dbReference type="ChEBI" id="CHEBI:57692"/>
    </ligand>
</feature>
<reference evidence="7" key="2">
    <citation type="journal article" date="2019" name="Mol. Microbiol.">
        <title>Structural and biochemical characterization of iminodiacetate oxidase from Chelativorans sp. BNC1.</title>
        <authorList>
            <person name="Kang C."/>
            <person name="Jun S.Y."/>
            <person name="Bravo A.G."/>
            <person name="Vargas E.M."/>
            <person name="Liu H."/>
            <person name="Lewis K.M."/>
            <person name="Xun L."/>
        </authorList>
    </citation>
    <scope>X-RAY CRYSTALLOGRAPHY (2.84 ANGSTROMS) IN COMPLEX WITH FAD</scope>
</reference>
<dbReference type="EMBL" id="CP000390">
    <property type="protein sequence ID" value="ABG63221.1"/>
    <property type="molecule type" value="Genomic_DNA"/>
</dbReference>
<dbReference type="SUPFAM" id="SSF51905">
    <property type="entry name" value="FAD/NAD(P)-binding domain"/>
    <property type="match status" value="1"/>
</dbReference>
<protein>
    <submittedName>
        <fullName evidence="6">FAD dependent oxidoreductase</fullName>
    </submittedName>
</protein>
<accession>Q11HA4</accession>
<dbReference type="Gene3D" id="3.50.50.60">
    <property type="entry name" value="FAD/NAD(P)-binding domain"/>
    <property type="match status" value="1"/>
</dbReference>
<dbReference type="Gene3D" id="3.30.9.10">
    <property type="entry name" value="D-Amino Acid Oxidase, subunit A, domain 2"/>
    <property type="match status" value="1"/>
</dbReference>
<dbReference type="KEGG" id="mes:Meso_1828"/>
<evidence type="ECO:0000313" key="6">
    <source>
        <dbReference type="EMBL" id="ABG63221.1"/>
    </source>
</evidence>
<dbReference type="OrthoDB" id="9806257at2"/>
<comment type="cofactor">
    <cofactor evidence="1">
        <name>FAD</name>
        <dbReference type="ChEBI" id="CHEBI:57692"/>
    </cofactor>
</comment>
<keyword evidence="7" id="KW-0547">Nucleotide-binding</keyword>
<feature type="binding site" evidence="7">
    <location>
        <position position="175"/>
    </location>
    <ligand>
        <name>FAD</name>
        <dbReference type="ChEBI" id="CHEBI:57692"/>
    </ligand>
</feature>
<dbReference type="GO" id="GO:0005737">
    <property type="term" value="C:cytoplasm"/>
    <property type="evidence" value="ECO:0007669"/>
    <property type="project" value="TreeGrafter"/>
</dbReference>
<name>Q11HA4_CHESB</name>
<dbReference type="STRING" id="266779.Meso_1828"/>
<keyword evidence="7" id="KW-0002">3D-structure</keyword>
<feature type="binding site" evidence="7">
    <location>
        <position position="33"/>
    </location>
    <ligand>
        <name>FAD</name>
        <dbReference type="ChEBI" id="CHEBI:57692"/>
    </ligand>
</feature>
<feature type="binding site" evidence="7">
    <location>
        <position position="337"/>
    </location>
    <ligand>
        <name>FAD</name>
        <dbReference type="ChEBI" id="CHEBI:57692"/>
    </ligand>
</feature>
<dbReference type="SMR" id="Q11HA4"/>
<evidence type="ECO:0000256" key="3">
    <source>
        <dbReference type="ARBA" id="ARBA00022630"/>
    </source>
</evidence>
<dbReference type="AlphaFoldDB" id="Q11HA4"/>
<feature type="domain" description="FAD dependent oxidoreductase" evidence="5">
    <location>
        <begin position="2"/>
        <end position="348"/>
    </location>
</feature>
<dbReference type="PRINTS" id="PR00420">
    <property type="entry name" value="RNGMNOXGNASE"/>
</dbReference>
<feature type="binding site" evidence="7">
    <location>
        <position position="43"/>
    </location>
    <ligand>
        <name>FAD</name>
        <dbReference type="ChEBI" id="CHEBI:57692"/>
    </ligand>
</feature>
<feature type="binding site" evidence="7">
    <location>
        <position position="44"/>
    </location>
    <ligand>
        <name>FAD</name>
        <dbReference type="ChEBI" id="CHEBI:57692"/>
    </ligand>
</feature>
<feature type="binding site" evidence="7">
    <location>
        <position position="32"/>
    </location>
    <ligand>
        <name>FAD</name>
        <dbReference type="ChEBI" id="CHEBI:57692"/>
    </ligand>
</feature>
<feature type="binding site" evidence="7">
    <location>
        <position position="42"/>
    </location>
    <ligand>
        <name>FAD</name>
        <dbReference type="ChEBI" id="CHEBI:57692"/>
    </ligand>
</feature>
<feature type="binding site" evidence="7">
    <location>
        <position position="38"/>
    </location>
    <ligand>
        <name>FAD</name>
        <dbReference type="ChEBI" id="CHEBI:57692"/>
    </ligand>
</feature>
<dbReference type="PDBsum" id="6PXS"/>
<evidence type="ECO:0007829" key="7">
    <source>
        <dbReference type="PDB" id="6PXS"/>
    </source>
</evidence>
<dbReference type="Pfam" id="PF01266">
    <property type="entry name" value="DAO"/>
    <property type="match status" value="1"/>
</dbReference>
<dbReference type="GO" id="GO:0000166">
    <property type="term" value="F:nucleotide binding"/>
    <property type="evidence" value="ECO:0007669"/>
    <property type="project" value="UniProtKB-KW"/>
</dbReference>
<keyword evidence="4" id="KW-0560">Oxidoreductase</keyword>
<gene>
    <name evidence="6" type="ordered locus">Meso_1828</name>
</gene>
<dbReference type="SUPFAM" id="SSF54373">
    <property type="entry name" value="FAD-linked reductases, C-terminal domain"/>
    <property type="match status" value="1"/>
</dbReference>
<evidence type="ECO:0000259" key="5">
    <source>
        <dbReference type="Pfam" id="PF01266"/>
    </source>
</evidence>
<keyword evidence="3 7" id="KW-0285">Flavoprotein</keyword>
<feature type="binding site" evidence="7">
    <location>
        <position position="336"/>
    </location>
    <ligand>
        <name>FAD</name>
        <dbReference type="ChEBI" id="CHEBI:57692"/>
    </ligand>
</feature>
<dbReference type="eggNOG" id="COG0665">
    <property type="taxonomic scope" value="Bacteria"/>
</dbReference>
<dbReference type="InterPro" id="IPR006076">
    <property type="entry name" value="FAD-dep_OxRdtase"/>
</dbReference>
<dbReference type="GO" id="GO:0016491">
    <property type="term" value="F:oxidoreductase activity"/>
    <property type="evidence" value="ECO:0007669"/>
    <property type="project" value="UniProtKB-KW"/>
</dbReference>
<dbReference type="InterPro" id="IPR036188">
    <property type="entry name" value="FAD/NAD-bd_sf"/>
</dbReference>
<evidence type="ECO:0000256" key="1">
    <source>
        <dbReference type="ARBA" id="ARBA00001974"/>
    </source>
</evidence>
<dbReference type="PANTHER" id="PTHR13847">
    <property type="entry name" value="SARCOSINE DEHYDROGENASE-RELATED"/>
    <property type="match status" value="1"/>
</dbReference>
<evidence type="ECO:0000256" key="2">
    <source>
        <dbReference type="ARBA" id="ARBA00009410"/>
    </source>
</evidence>
<feature type="binding site" evidence="7">
    <location>
        <position position="338"/>
    </location>
    <ligand>
        <name>FAD</name>
        <dbReference type="ChEBI" id="CHEBI:57692"/>
    </ligand>
</feature>
<feature type="binding site" evidence="7">
    <location>
        <position position="30"/>
    </location>
    <ligand>
        <name>FAD</name>
        <dbReference type="ChEBI" id="CHEBI:57692"/>
    </ligand>
</feature>
<proteinExistence type="evidence at protein level"/>
<organism evidence="6">
    <name type="scientific">Chelativorans sp. (strain BNC1)</name>
    <dbReference type="NCBI Taxonomy" id="266779"/>
    <lineage>
        <taxon>Bacteria</taxon>
        <taxon>Pseudomonadati</taxon>
        <taxon>Pseudomonadota</taxon>
        <taxon>Alphaproteobacteria</taxon>
        <taxon>Hyphomicrobiales</taxon>
        <taxon>Phyllobacteriaceae</taxon>
        <taxon>Chelativorans</taxon>
    </lineage>
</organism>
<feature type="binding site" evidence="7">
    <location>
        <position position="333"/>
    </location>
    <ligand>
        <name>FAD</name>
        <dbReference type="ChEBI" id="CHEBI:57692"/>
    </ligand>
</feature>
<dbReference type="PANTHER" id="PTHR13847:SF286">
    <property type="entry name" value="D-AMINO ACID DEHYDROGENASE"/>
    <property type="match status" value="1"/>
</dbReference>
<reference evidence="6" key="1">
    <citation type="submission" date="2006-06" db="EMBL/GenBank/DDBJ databases">
        <title>Complete sequence of chromosome of Chelativorans sp. BNC1.</title>
        <authorList>
            <consortium name="US DOE Joint Genome Institute"/>
            <person name="Copeland A."/>
            <person name="Lucas S."/>
            <person name="Lapidus A."/>
            <person name="Barry K."/>
            <person name="Detter J.C."/>
            <person name="Glavina del Rio T."/>
            <person name="Hammon N."/>
            <person name="Israni S."/>
            <person name="Dalin E."/>
            <person name="Tice H."/>
            <person name="Pitluck S."/>
            <person name="Chertkov O."/>
            <person name="Brettin T."/>
            <person name="Bruce D."/>
            <person name="Han C."/>
            <person name="Tapia R."/>
            <person name="Gilna P."/>
            <person name="Schmutz J."/>
            <person name="Larimer F."/>
            <person name="Land M."/>
            <person name="Hauser L."/>
            <person name="Kyrpides N."/>
            <person name="Mikhailova N."/>
            <person name="Richardson P."/>
        </authorList>
    </citation>
    <scope>NUCLEOTIDE SEQUENCE</scope>
    <source>
        <strain evidence="6">BNC1</strain>
    </source>
</reference>